<evidence type="ECO:0000256" key="8">
    <source>
        <dbReference type="ARBA" id="ARBA00023136"/>
    </source>
</evidence>
<dbReference type="InterPro" id="IPR001708">
    <property type="entry name" value="YidC/ALB3/OXA1/COX18"/>
</dbReference>
<protein>
    <submittedName>
        <fullName evidence="14">Uncharacterized protein</fullName>
    </submittedName>
</protein>
<dbReference type="Pfam" id="PF02096">
    <property type="entry name" value="60KD_IMP"/>
    <property type="match status" value="1"/>
</dbReference>
<evidence type="ECO:0000256" key="10">
    <source>
        <dbReference type="SAM" id="Phobius"/>
    </source>
</evidence>
<feature type="domain" description="Ubiquitin-like modifier-activating enzyme Atg7 N-terminal" evidence="12">
    <location>
        <begin position="340"/>
        <end position="647"/>
    </location>
</feature>
<keyword evidence="3 9" id="KW-0812">Transmembrane</keyword>
<keyword evidence="5" id="KW-0809">Transit peptide</keyword>
<dbReference type="PANTHER" id="PTHR12428:SF66">
    <property type="entry name" value="MITOCHONDRIAL INNER MEMBRANE PROTEIN OXA1L"/>
    <property type="match status" value="1"/>
</dbReference>
<name>A0A915DZ18_9BILA</name>
<dbReference type="Pfam" id="PF16420">
    <property type="entry name" value="ATG7_N"/>
    <property type="match status" value="1"/>
</dbReference>
<dbReference type="InterPro" id="IPR042522">
    <property type="entry name" value="Atg7_N_1"/>
</dbReference>
<dbReference type="InterPro" id="IPR028055">
    <property type="entry name" value="YidC/Oxa/ALB_C"/>
</dbReference>
<keyword evidence="13" id="KW-1185">Reference proteome</keyword>
<evidence type="ECO:0000256" key="7">
    <source>
        <dbReference type="ARBA" id="ARBA00023128"/>
    </source>
</evidence>
<dbReference type="Gene3D" id="3.40.140.100">
    <property type="entry name" value="Ubiquitin-like modifier-activating enzyme ATG7 C-terminal domain"/>
    <property type="match status" value="1"/>
</dbReference>
<evidence type="ECO:0000256" key="3">
    <source>
        <dbReference type="ARBA" id="ARBA00022692"/>
    </source>
</evidence>
<evidence type="ECO:0000259" key="12">
    <source>
        <dbReference type="Pfam" id="PF16420"/>
    </source>
</evidence>
<feature type="domain" description="Membrane insertase YidC/Oxa/ALB C-terminal" evidence="11">
    <location>
        <begin position="32"/>
        <end position="166"/>
    </location>
</feature>
<feature type="transmembrane region" description="Helical" evidence="10">
    <location>
        <begin position="138"/>
        <end position="158"/>
    </location>
</feature>
<dbReference type="WBParaSite" id="jg24210">
    <property type="protein sequence ID" value="jg24210"/>
    <property type="gene ID" value="jg24210"/>
</dbReference>
<dbReference type="GO" id="GO:0032977">
    <property type="term" value="F:membrane insertase activity"/>
    <property type="evidence" value="ECO:0007669"/>
    <property type="project" value="InterPro"/>
</dbReference>
<dbReference type="GO" id="GO:0032979">
    <property type="term" value="P:protein insertion into mitochondrial inner membrane from matrix"/>
    <property type="evidence" value="ECO:0007669"/>
    <property type="project" value="TreeGrafter"/>
</dbReference>
<evidence type="ECO:0000256" key="4">
    <source>
        <dbReference type="ARBA" id="ARBA00022792"/>
    </source>
</evidence>
<dbReference type="CDD" id="cd20069">
    <property type="entry name" value="5TM_Oxa1-like"/>
    <property type="match status" value="1"/>
</dbReference>
<dbReference type="Proteomes" id="UP000887574">
    <property type="component" value="Unplaced"/>
</dbReference>
<evidence type="ECO:0000256" key="9">
    <source>
        <dbReference type="RuleBase" id="RU003945"/>
    </source>
</evidence>
<evidence type="ECO:0000259" key="11">
    <source>
        <dbReference type="Pfam" id="PF02096"/>
    </source>
</evidence>
<comment type="similarity">
    <text evidence="2 9">Belongs to the OXA1/ALB3/YidC family.</text>
</comment>
<dbReference type="Gene3D" id="3.40.140.70">
    <property type="entry name" value="Ubiquitin-like modifier-activating enzyme ATG7 N-terminal domain"/>
    <property type="match status" value="1"/>
</dbReference>
<proteinExistence type="inferred from homology"/>
<dbReference type="AlphaFoldDB" id="A0A915DZ18"/>
<evidence type="ECO:0000256" key="5">
    <source>
        <dbReference type="ARBA" id="ARBA00022946"/>
    </source>
</evidence>
<dbReference type="GO" id="GO:0005743">
    <property type="term" value="C:mitochondrial inner membrane"/>
    <property type="evidence" value="ECO:0007669"/>
    <property type="project" value="UniProtKB-SubCell"/>
</dbReference>
<evidence type="ECO:0000313" key="13">
    <source>
        <dbReference type="Proteomes" id="UP000887574"/>
    </source>
</evidence>
<accession>A0A915DZ18</accession>
<feature type="transmembrane region" description="Helical" evidence="10">
    <location>
        <begin position="53"/>
        <end position="70"/>
    </location>
</feature>
<evidence type="ECO:0000256" key="1">
    <source>
        <dbReference type="ARBA" id="ARBA00004448"/>
    </source>
</evidence>
<sequence>MVGKQNQHKRELDGFRDRIQEAKAEGNNLLIQQIFLEQRDFMLSKGIRMGRQLMVLLLNGGVFMAQFLAIRKMVVANYPGLSTGGVGWFTDLTAADPYYILPAASALTIYLVAKVGIEFGTSANQMSPLIRMFLQYGMPAFVLVLGSQFSSGVTLYWVTSNSISLIYAGIFHIPAIRNALGIPLLTTYPVDANKKNSLNEFLDNRKTTKNAPPRLEDIKKQDAENFKKAGRGQPAVKLSLFCCFACYMEKLGVRIKNMSIRSALQEINAGYFSDSDEEEEVEDGEPVANVEPVTNEEPVAIVEPPVIILSEKPLQQNSGWKNMTDNIPAKPAIKTSSESLAFVPFTSFIDPTFWSQVNKLKVNKWQLDETPKKIFGTYSTSGRRQITKCSLCLSHDSFVLDESVQPVESQQPITPKGESLMVGQLLLVNTRKAFLEELDRKAILESCAQKLWSLITSKEWLTSPTLLNNFCLTAWADIKQFTYYYWNCMPVLLYPNQIVQNKSSEVLTEQIFNLAVNHLDKVPEAQNNDPFVIINRRDCHPLSAIDSSNDVQLAGDVLLVFPNPSSIVGQPGWPLRNLLSAIAYLRKDWTCLKVLALRRLSLEESYIIEISWDRLENQPDKVPKGVGWERDLTTGALSHKIIELKSMFDPLK</sequence>
<dbReference type="InterPro" id="IPR042523">
    <property type="entry name" value="Atg7_N_2"/>
</dbReference>
<evidence type="ECO:0000313" key="14">
    <source>
        <dbReference type="WBParaSite" id="jg24210"/>
    </source>
</evidence>
<comment type="subcellular location">
    <subcellularLocation>
        <location evidence="9">Membrane</location>
        <topology evidence="9">Multi-pass membrane protein</topology>
    </subcellularLocation>
    <subcellularLocation>
        <location evidence="1">Mitochondrion inner membrane</location>
        <topology evidence="1">Multi-pass membrane protein</topology>
    </subcellularLocation>
</comment>
<evidence type="ECO:0000256" key="2">
    <source>
        <dbReference type="ARBA" id="ARBA00009877"/>
    </source>
</evidence>
<organism evidence="13 14">
    <name type="scientific">Ditylenchus dipsaci</name>
    <dbReference type="NCBI Taxonomy" id="166011"/>
    <lineage>
        <taxon>Eukaryota</taxon>
        <taxon>Metazoa</taxon>
        <taxon>Ecdysozoa</taxon>
        <taxon>Nematoda</taxon>
        <taxon>Chromadorea</taxon>
        <taxon>Rhabditida</taxon>
        <taxon>Tylenchina</taxon>
        <taxon>Tylenchomorpha</taxon>
        <taxon>Sphaerularioidea</taxon>
        <taxon>Anguinidae</taxon>
        <taxon>Anguininae</taxon>
        <taxon>Ditylenchus</taxon>
    </lineage>
</organism>
<keyword evidence="6 10" id="KW-1133">Transmembrane helix</keyword>
<keyword evidence="4" id="KW-0999">Mitochondrion inner membrane</keyword>
<evidence type="ECO:0000256" key="6">
    <source>
        <dbReference type="ARBA" id="ARBA00022989"/>
    </source>
</evidence>
<keyword evidence="8 10" id="KW-0472">Membrane</keyword>
<dbReference type="InterPro" id="IPR032197">
    <property type="entry name" value="Atg7_N"/>
</dbReference>
<feature type="transmembrane region" description="Helical" evidence="10">
    <location>
        <begin position="98"/>
        <end position="117"/>
    </location>
</feature>
<keyword evidence="7" id="KW-0496">Mitochondrion</keyword>
<reference evidence="14" key="1">
    <citation type="submission" date="2022-11" db="UniProtKB">
        <authorList>
            <consortium name="WormBaseParasite"/>
        </authorList>
    </citation>
    <scope>IDENTIFICATION</scope>
</reference>
<dbReference type="PANTHER" id="PTHR12428">
    <property type="entry name" value="OXA1"/>
    <property type="match status" value="1"/>
</dbReference>